<evidence type="ECO:0000313" key="2">
    <source>
        <dbReference type="Proteomes" id="UP001295423"/>
    </source>
</evidence>
<keyword evidence="2" id="KW-1185">Reference proteome</keyword>
<dbReference type="PANTHER" id="PTHR45661:SF3">
    <property type="entry name" value="IG-LIKE DOMAIN-CONTAINING PROTEIN"/>
    <property type="match status" value="1"/>
</dbReference>
<dbReference type="InterPro" id="IPR036770">
    <property type="entry name" value="Ankyrin_rpt-contain_sf"/>
</dbReference>
<proteinExistence type="predicted"/>
<gene>
    <name evidence="1" type="ORF">CYCCA115_LOCUS7330</name>
</gene>
<dbReference type="InterPro" id="IPR053139">
    <property type="entry name" value="Surface_bspA-like"/>
</dbReference>
<evidence type="ECO:0000313" key="1">
    <source>
        <dbReference type="EMBL" id="CAJ1941055.1"/>
    </source>
</evidence>
<dbReference type="AlphaFoldDB" id="A0AAD2CQR2"/>
<name>A0AAD2CQR2_9STRA</name>
<dbReference type="Gene3D" id="3.80.10.10">
    <property type="entry name" value="Ribonuclease Inhibitor"/>
    <property type="match status" value="2"/>
</dbReference>
<protein>
    <submittedName>
        <fullName evidence="1">Uncharacterized protein</fullName>
    </submittedName>
</protein>
<dbReference type="Proteomes" id="UP001295423">
    <property type="component" value="Unassembled WGS sequence"/>
</dbReference>
<dbReference type="InterPro" id="IPR032675">
    <property type="entry name" value="LRR_dom_sf"/>
</dbReference>
<dbReference type="Gene3D" id="1.25.40.20">
    <property type="entry name" value="Ankyrin repeat-containing domain"/>
    <property type="match status" value="1"/>
</dbReference>
<dbReference type="EMBL" id="CAKOGP040001001">
    <property type="protein sequence ID" value="CAJ1941055.1"/>
    <property type="molecule type" value="Genomic_DNA"/>
</dbReference>
<comment type="caution">
    <text evidence="1">The sequence shown here is derived from an EMBL/GenBank/DDBJ whole genome shotgun (WGS) entry which is preliminary data.</text>
</comment>
<dbReference type="InterPro" id="IPR026906">
    <property type="entry name" value="LRR_5"/>
</dbReference>
<organism evidence="1 2">
    <name type="scientific">Cylindrotheca closterium</name>
    <dbReference type="NCBI Taxonomy" id="2856"/>
    <lineage>
        <taxon>Eukaryota</taxon>
        <taxon>Sar</taxon>
        <taxon>Stramenopiles</taxon>
        <taxon>Ochrophyta</taxon>
        <taxon>Bacillariophyta</taxon>
        <taxon>Bacillariophyceae</taxon>
        <taxon>Bacillariophycidae</taxon>
        <taxon>Bacillariales</taxon>
        <taxon>Bacillariaceae</taxon>
        <taxon>Cylindrotheca</taxon>
    </lineage>
</organism>
<dbReference type="Gene3D" id="3.40.50.12480">
    <property type="match status" value="1"/>
</dbReference>
<dbReference type="SUPFAM" id="SSF52058">
    <property type="entry name" value="L domain-like"/>
    <property type="match status" value="1"/>
</dbReference>
<accession>A0AAD2CQR2</accession>
<sequence length="567" mass="62912">MDNSPVSKRRRKTASDKSVLFLYTGQPESKIPKNITHIAFDPCVQEIPDWAFTDSKLLQSIDIPATVKSIGVESFSGCDSLTKVSLGTGLRNIGRSSFFQCRAMVAIQLNHGLESIGGGAFEECESLMTVAIPSTMETIGDDVFQDCASLTSVIFQDEGLMKRIGRRAFCRCESLQQIELPRGLTEINFCCFSGCDALKTVSIPDTVETIDTSAFDSCRGLVDVHFRQGLARIGTRAFARCISLSAISLPFTVHSINSHAFKDCTSLLGVEIPEGVLNCIDPGSFDNCTSLITVSVPALHRYVMSGSAFSGCRLLVKDDNDEAEIDAIRHRFDNLPVHHACYNASMTSVDKLTQIINETTNSMEGKNLEDHLGLSPLHIVATSASLRVDFFECLLDRYPAEVIWHCDNYGKTAIDYLLAHTSSKAVSLIQVALRRSILDKIPSRWGLPMWRTKLEGHIGSMPSDNDTRARSAHLHETFQYLGYYARIEMTSLAELALWKMRMSSSCGHVKGEFEIDDQNYRKNCKLQCGSEIVIENMIEYLWNGESSRSDTSLSMFPLCGNHHWESG</sequence>
<reference evidence="1" key="1">
    <citation type="submission" date="2023-08" db="EMBL/GenBank/DDBJ databases">
        <authorList>
            <person name="Audoor S."/>
            <person name="Bilcke G."/>
        </authorList>
    </citation>
    <scope>NUCLEOTIDE SEQUENCE</scope>
</reference>
<dbReference type="PANTHER" id="PTHR45661">
    <property type="entry name" value="SURFACE ANTIGEN"/>
    <property type="match status" value="1"/>
</dbReference>
<dbReference type="SUPFAM" id="SSF48403">
    <property type="entry name" value="Ankyrin repeat"/>
    <property type="match status" value="1"/>
</dbReference>
<dbReference type="Pfam" id="PF13306">
    <property type="entry name" value="LRR_5"/>
    <property type="match status" value="1"/>
</dbReference>